<dbReference type="AlphaFoldDB" id="A0A1M5PK51"/>
<reference evidence="2 3" key="1">
    <citation type="submission" date="2016-11" db="EMBL/GenBank/DDBJ databases">
        <authorList>
            <person name="Jaros S."/>
            <person name="Januszkiewicz K."/>
            <person name="Wedrychowicz H."/>
        </authorList>
    </citation>
    <scope>NUCLEOTIDE SEQUENCE [LARGE SCALE GENOMIC DNA]</scope>
    <source>
        <strain evidence="2 3">DSM 9297</strain>
    </source>
</reference>
<feature type="region of interest" description="Disordered" evidence="1">
    <location>
        <begin position="1"/>
        <end position="33"/>
    </location>
</feature>
<gene>
    <name evidence="2" type="ORF">SAMN05443636_1640</name>
</gene>
<evidence type="ECO:0000313" key="2">
    <source>
        <dbReference type="EMBL" id="SHH02196.1"/>
    </source>
</evidence>
<dbReference type="RefSeq" id="WP_073308319.1">
    <property type="nucleotide sequence ID" value="NZ_FQWV01000003.1"/>
</dbReference>
<dbReference type="OrthoDB" id="380045at2157"/>
<evidence type="ECO:0000313" key="3">
    <source>
        <dbReference type="Proteomes" id="UP000184357"/>
    </source>
</evidence>
<dbReference type="EMBL" id="FQWV01000003">
    <property type="protein sequence ID" value="SHH02196.1"/>
    <property type="molecule type" value="Genomic_DNA"/>
</dbReference>
<keyword evidence="3" id="KW-1185">Reference proteome</keyword>
<feature type="region of interest" description="Disordered" evidence="1">
    <location>
        <begin position="69"/>
        <end position="100"/>
    </location>
</feature>
<feature type="compositionally biased region" description="Basic and acidic residues" evidence="1">
    <location>
        <begin position="1"/>
        <end position="12"/>
    </location>
</feature>
<feature type="compositionally biased region" description="Basic and acidic residues" evidence="1">
    <location>
        <begin position="73"/>
        <end position="92"/>
    </location>
</feature>
<sequence length="100" mass="10908">METTRDDGRTDGRPIGWARRGDDGWRAKPNPGLLRGCDSWIAPSWREAGRFTLDSDAVVGEGDATVVLAIDSDGDRPGDPRSDAADRSESTRNRQPGARR</sequence>
<evidence type="ECO:0000256" key="1">
    <source>
        <dbReference type="SAM" id="MobiDB-lite"/>
    </source>
</evidence>
<name>A0A1M5PK51_9EURY</name>
<proteinExistence type="predicted"/>
<accession>A0A1M5PK51</accession>
<organism evidence="2 3">
    <name type="scientific">Halobaculum gomorrense</name>
    <dbReference type="NCBI Taxonomy" id="43928"/>
    <lineage>
        <taxon>Archaea</taxon>
        <taxon>Methanobacteriati</taxon>
        <taxon>Methanobacteriota</taxon>
        <taxon>Stenosarchaea group</taxon>
        <taxon>Halobacteria</taxon>
        <taxon>Halobacteriales</taxon>
        <taxon>Haloferacaceae</taxon>
        <taxon>Halobaculum</taxon>
    </lineage>
</organism>
<dbReference type="Proteomes" id="UP000184357">
    <property type="component" value="Unassembled WGS sequence"/>
</dbReference>
<protein>
    <submittedName>
        <fullName evidence="2">Uncharacterized protein</fullName>
    </submittedName>
</protein>